<dbReference type="Pfam" id="PF13229">
    <property type="entry name" value="Beta_helix"/>
    <property type="match status" value="1"/>
</dbReference>
<evidence type="ECO:0000256" key="6">
    <source>
        <dbReference type="ARBA" id="ARBA00022837"/>
    </source>
</evidence>
<comment type="similarity">
    <text evidence="8">Belongs to the polysaccharide lyase 9 family.</text>
</comment>
<feature type="domain" description="Pel9A-like right handed beta-helix region" evidence="11">
    <location>
        <begin position="135"/>
        <end position="179"/>
    </location>
</feature>
<evidence type="ECO:0000256" key="2">
    <source>
        <dbReference type="ARBA" id="ARBA00004613"/>
    </source>
</evidence>
<evidence type="ECO:0000256" key="9">
    <source>
        <dbReference type="SAM" id="SignalP"/>
    </source>
</evidence>
<keyword evidence="3" id="KW-0964">Secreted</keyword>
<accession>A0A1F5YYG1</accession>
<evidence type="ECO:0000256" key="5">
    <source>
        <dbReference type="ARBA" id="ARBA00022729"/>
    </source>
</evidence>
<dbReference type="InterPro" id="IPR011050">
    <property type="entry name" value="Pectin_lyase_fold/virulence"/>
</dbReference>
<dbReference type="GO" id="GO:0046872">
    <property type="term" value="F:metal ion binding"/>
    <property type="evidence" value="ECO:0007669"/>
    <property type="project" value="UniProtKB-KW"/>
</dbReference>
<dbReference type="Proteomes" id="UP000179129">
    <property type="component" value="Unassembled WGS sequence"/>
</dbReference>
<evidence type="ECO:0000256" key="8">
    <source>
        <dbReference type="ARBA" id="ARBA00038263"/>
    </source>
</evidence>
<name>A0A1F5YYG1_9BACT</name>
<keyword evidence="5 9" id="KW-0732">Signal</keyword>
<evidence type="ECO:0000256" key="3">
    <source>
        <dbReference type="ARBA" id="ARBA00022525"/>
    </source>
</evidence>
<dbReference type="GO" id="GO:0016837">
    <property type="term" value="F:carbon-oxygen lyase activity, acting on polysaccharides"/>
    <property type="evidence" value="ECO:0007669"/>
    <property type="project" value="TreeGrafter"/>
</dbReference>
<dbReference type="PANTHER" id="PTHR40088:SF1">
    <property type="entry name" value="PECTATE LYASE PEL9"/>
    <property type="match status" value="1"/>
</dbReference>
<dbReference type="EMBL" id="MFIX01000077">
    <property type="protein sequence ID" value="OGG05228.1"/>
    <property type="molecule type" value="Genomic_DNA"/>
</dbReference>
<dbReference type="Pfam" id="PF22842">
    <property type="entry name" value="Pel9A-like_beta_helix"/>
    <property type="match status" value="1"/>
</dbReference>
<dbReference type="InterPro" id="IPR012334">
    <property type="entry name" value="Pectin_lyas_fold"/>
</dbReference>
<comment type="cofactor">
    <cofactor evidence="1">
        <name>Ca(2+)</name>
        <dbReference type="ChEBI" id="CHEBI:29108"/>
    </cofactor>
</comment>
<protein>
    <recommendedName>
        <fullName evidence="14">Right handed beta helix domain-containing protein</fullName>
    </recommendedName>
</protein>
<proteinExistence type="inferred from homology"/>
<reference evidence="12 13" key="1">
    <citation type="journal article" date="2016" name="Nat. Commun.">
        <title>Thousands of microbial genomes shed light on interconnected biogeochemical processes in an aquifer system.</title>
        <authorList>
            <person name="Anantharaman K."/>
            <person name="Brown C.T."/>
            <person name="Hug L.A."/>
            <person name="Sharon I."/>
            <person name="Castelle C.J."/>
            <person name="Probst A.J."/>
            <person name="Thomas B.C."/>
            <person name="Singh A."/>
            <person name="Wilkins M.J."/>
            <person name="Karaoz U."/>
            <person name="Brodie E.L."/>
            <person name="Williams K.H."/>
            <person name="Hubbard S.S."/>
            <person name="Banfield J.F."/>
        </authorList>
    </citation>
    <scope>NUCLEOTIDE SEQUENCE [LARGE SCALE GENOMIC DNA]</scope>
</reference>
<dbReference type="GO" id="GO:0005576">
    <property type="term" value="C:extracellular region"/>
    <property type="evidence" value="ECO:0007669"/>
    <property type="project" value="UniProtKB-SubCell"/>
</dbReference>
<sequence length="671" mass="73623">MPVIFNRAAAGCLSLLALILTAVPSAAENGIKVGSLEVYPTFECAGLRLAYSGDSDSNAVAGVKYRLKGAAAWREAQPLCRIKDNRFAGSIFFLTPGSTYEVAVTVSDPAGVDIAGKTALFSTRKELFPAGPGGKEYRVDPKGDDANKGTAASPFCTIQHAASVVQPGDIVLVNPGLYREDVEITVSGREEAYILFKAASSGAVITGADERYDTPRDKSAAGGALWQPAEGEVYRTNPGYQTRFAAVNGVRLYHYITREEFEEFICGEPGGWYQDEATHELYLRLSTGADPNTEVIQIAARDTGFHLKGARYILIEGFEIGNCGRQTGGSGVHLDGASWCVVRNSSIHGMNSCVELSGGASCEGNLIESCRLWDTSIQHWPWAMTKAHDEEGGGVMSTGGRGNVVRSCTIDGTFDGLAPSYWDSLWNESYNCDWDVHDNRIINTRDDIIEPEGPCVNFRFWNNVCHDLFVGVSLAPINVGPTYVLYNSIYELKFKNIKYGDRAAGTCYVYHNTIYSGRTLHNLLQLTQPPASQVYRNNIFFANSYAISASERPRVKEDIDYDDWYSSDDQWFNSYTGTNKKRLFQFGRENLYTLESLQNALGWEIHGLNADPLFINPAAGDFHLTPKSPCIDRGQVLPNINDNYSGAAPDLGAFEWGGKSNGEFPLGSRWY</sequence>
<dbReference type="STRING" id="1817867.A3F83_01000"/>
<evidence type="ECO:0000256" key="7">
    <source>
        <dbReference type="ARBA" id="ARBA00023239"/>
    </source>
</evidence>
<feature type="chain" id="PRO_5009522739" description="Right handed beta helix domain-containing protein" evidence="9">
    <location>
        <begin position="28"/>
        <end position="671"/>
    </location>
</feature>
<dbReference type="Gene3D" id="2.160.20.10">
    <property type="entry name" value="Single-stranded right-handed beta-helix, Pectin lyase-like"/>
    <property type="match status" value="2"/>
</dbReference>
<keyword evidence="7" id="KW-0456">Lyase</keyword>
<comment type="subcellular location">
    <subcellularLocation>
        <location evidence="2">Secreted</location>
    </subcellularLocation>
</comment>
<evidence type="ECO:0000256" key="1">
    <source>
        <dbReference type="ARBA" id="ARBA00001913"/>
    </source>
</evidence>
<evidence type="ECO:0000313" key="13">
    <source>
        <dbReference type="Proteomes" id="UP000179129"/>
    </source>
</evidence>
<dbReference type="PANTHER" id="PTHR40088">
    <property type="entry name" value="PECTATE LYASE (EUROFUNG)"/>
    <property type="match status" value="1"/>
</dbReference>
<dbReference type="InterPro" id="IPR052052">
    <property type="entry name" value="Polysaccharide_Lyase_9"/>
</dbReference>
<organism evidence="12 13">
    <name type="scientific">Candidatus Glassbacteria bacterium RIFCSPLOWO2_12_FULL_58_11</name>
    <dbReference type="NCBI Taxonomy" id="1817867"/>
    <lineage>
        <taxon>Bacteria</taxon>
        <taxon>Candidatus Glassiibacteriota</taxon>
    </lineage>
</organism>
<evidence type="ECO:0000259" key="11">
    <source>
        <dbReference type="Pfam" id="PF22842"/>
    </source>
</evidence>
<dbReference type="InterPro" id="IPR053868">
    <property type="entry name" value="Pel9A-like_beta_helix"/>
</dbReference>
<evidence type="ECO:0008006" key="14">
    <source>
        <dbReference type="Google" id="ProtNLM"/>
    </source>
</evidence>
<gene>
    <name evidence="12" type="ORF">A3F83_01000</name>
</gene>
<keyword evidence="4" id="KW-0479">Metal-binding</keyword>
<dbReference type="AlphaFoldDB" id="A0A1F5YYG1"/>
<dbReference type="SUPFAM" id="SSF51126">
    <property type="entry name" value="Pectin lyase-like"/>
    <property type="match status" value="1"/>
</dbReference>
<evidence type="ECO:0000259" key="10">
    <source>
        <dbReference type="Pfam" id="PF13229"/>
    </source>
</evidence>
<feature type="domain" description="Right handed beta helix" evidence="10">
    <location>
        <begin position="304"/>
        <end position="464"/>
    </location>
</feature>
<evidence type="ECO:0000256" key="4">
    <source>
        <dbReference type="ARBA" id="ARBA00022723"/>
    </source>
</evidence>
<dbReference type="InterPro" id="IPR039448">
    <property type="entry name" value="Beta_helix"/>
</dbReference>
<comment type="caution">
    <text evidence="12">The sequence shown here is derived from an EMBL/GenBank/DDBJ whole genome shotgun (WGS) entry which is preliminary data.</text>
</comment>
<keyword evidence="6" id="KW-0106">Calcium</keyword>
<feature type="signal peptide" evidence="9">
    <location>
        <begin position="1"/>
        <end position="27"/>
    </location>
</feature>
<evidence type="ECO:0000313" key="12">
    <source>
        <dbReference type="EMBL" id="OGG05228.1"/>
    </source>
</evidence>